<organism evidence="6 7">
    <name type="scientific">Archangium lansingense</name>
    <dbReference type="NCBI Taxonomy" id="2995310"/>
    <lineage>
        <taxon>Bacteria</taxon>
        <taxon>Pseudomonadati</taxon>
        <taxon>Myxococcota</taxon>
        <taxon>Myxococcia</taxon>
        <taxon>Myxococcales</taxon>
        <taxon>Cystobacterineae</taxon>
        <taxon>Archangiaceae</taxon>
        <taxon>Archangium</taxon>
    </lineage>
</organism>
<evidence type="ECO:0000313" key="7">
    <source>
        <dbReference type="Proteomes" id="UP001207654"/>
    </source>
</evidence>
<dbReference type="EMBL" id="JAPNKA010000001">
    <property type="protein sequence ID" value="MCY1082090.1"/>
    <property type="molecule type" value="Genomic_DNA"/>
</dbReference>
<dbReference type="SUPFAM" id="SSF51735">
    <property type="entry name" value="NAD(P)-binding Rossmann-fold domains"/>
    <property type="match status" value="1"/>
</dbReference>
<name>A0ABT4AKC4_9BACT</name>
<dbReference type="RefSeq" id="WP_267540666.1">
    <property type="nucleotide sequence ID" value="NZ_JAPNKA010000001.1"/>
</dbReference>
<keyword evidence="2" id="KW-0210">Decarboxylase</keyword>
<accession>A0ABT4AKC4</accession>
<keyword evidence="7" id="KW-1185">Reference proteome</keyword>
<keyword evidence="3" id="KW-0520">NAD</keyword>
<dbReference type="Gene3D" id="3.40.50.720">
    <property type="entry name" value="NAD(P)-binding Rossmann-like Domain"/>
    <property type="match status" value="1"/>
</dbReference>
<proteinExistence type="predicted"/>
<dbReference type="InterPro" id="IPR044516">
    <property type="entry name" value="UXS-like"/>
</dbReference>
<reference evidence="6 7" key="1">
    <citation type="submission" date="2022-11" db="EMBL/GenBank/DDBJ databases">
        <title>Minimal conservation of predation-associated metabolite biosynthetic gene clusters underscores biosynthetic potential of Myxococcota including descriptions for ten novel species: Archangium lansinium sp. nov., Myxococcus landrumus sp. nov., Nannocystis bai.</title>
        <authorList>
            <person name="Ahearne A."/>
            <person name="Stevens C."/>
            <person name="Phillips K."/>
        </authorList>
    </citation>
    <scope>NUCLEOTIDE SEQUENCE [LARGE SCALE GENOMIC DNA]</scope>
    <source>
        <strain evidence="6 7">MIWBW</strain>
    </source>
</reference>
<dbReference type="InterPro" id="IPR001509">
    <property type="entry name" value="Epimerase_deHydtase"/>
</dbReference>
<evidence type="ECO:0000313" key="6">
    <source>
        <dbReference type="EMBL" id="MCY1082090.1"/>
    </source>
</evidence>
<keyword evidence="4 6" id="KW-0456">Lyase</keyword>
<feature type="domain" description="NAD-dependent epimerase/dehydratase" evidence="5">
    <location>
        <begin position="9"/>
        <end position="232"/>
    </location>
</feature>
<evidence type="ECO:0000259" key="5">
    <source>
        <dbReference type="Pfam" id="PF01370"/>
    </source>
</evidence>
<dbReference type="InterPro" id="IPR036291">
    <property type="entry name" value="NAD(P)-bd_dom_sf"/>
</dbReference>
<protein>
    <submittedName>
        <fullName evidence="6">GDP-mannose 4,6-dehydratase</fullName>
        <ecNumber evidence="6">4.2.1.47</ecNumber>
    </submittedName>
</protein>
<sequence>MNRIHGKRVVVLGGAGFLGSHLCERLLADGASEVISLDNFITGDERNLAGLRMNKRFMSLHHDITEPFSFSGPVDYVFNMASPASPIDCARLPIETLRVGALGTENGLRLAHQKDAVFLQASTSELCGESNPIGPRSCYDEAKRYGEALVAAYRRAHGVRTRIVRIFNTYGPRMRLNDGRAVPAFLGQALRGEDFIIFGDGSQTRSFCYVSDLLDGLVRLAMSEVEEPINLGNPRETTLLQFAEAMRAAMGGQRRISFKPLLGDEPNQRQPDISRARKLLGWEPRVRLEDGLRETLTYFRSVAEHPAPVHPPHGPPASPSPVA</sequence>
<comment type="caution">
    <text evidence="6">The sequence shown here is derived from an EMBL/GenBank/DDBJ whole genome shotgun (WGS) entry which is preliminary data.</text>
</comment>
<evidence type="ECO:0000256" key="4">
    <source>
        <dbReference type="ARBA" id="ARBA00023239"/>
    </source>
</evidence>
<dbReference type="PANTHER" id="PTHR43078">
    <property type="entry name" value="UDP-GLUCURONIC ACID DECARBOXYLASE-RELATED"/>
    <property type="match status" value="1"/>
</dbReference>
<dbReference type="EC" id="4.2.1.47" evidence="6"/>
<gene>
    <name evidence="6" type="ORF">OV287_47375</name>
</gene>
<evidence type="ECO:0000256" key="1">
    <source>
        <dbReference type="ARBA" id="ARBA00001911"/>
    </source>
</evidence>
<dbReference type="Pfam" id="PF01370">
    <property type="entry name" value="Epimerase"/>
    <property type="match status" value="1"/>
</dbReference>
<dbReference type="GO" id="GO:0008446">
    <property type="term" value="F:GDP-mannose 4,6-dehydratase activity"/>
    <property type="evidence" value="ECO:0007669"/>
    <property type="project" value="UniProtKB-EC"/>
</dbReference>
<evidence type="ECO:0000256" key="2">
    <source>
        <dbReference type="ARBA" id="ARBA00022793"/>
    </source>
</evidence>
<evidence type="ECO:0000256" key="3">
    <source>
        <dbReference type="ARBA" id="ARBA00023027"/>
    </source>
</evidence>
<dbReference type="PANTHER" id="PTHR43078:SF6">
    <property type="entry name" value="UDP-GLUCURONIC ACID DECARBOXYLASE 1"/>
    <property type="match status" value="1"/>
</dbReference>
<comment type="cofactor">
    <cofactor evidence="1">
        <name>NAD(+)</name>
        <dbReference type="ChEBI" id="CHEBI:57540"/>
    </cofactor>
</comment>
<dbReference type="Proteomes" id="UP001207654">
    <property type="component" value="Unassembled WGS sequence"/>
</dbReference>